<reference evidence="3" key="1">
    <citation type="submission" date="2017-02" db="UniProtKB">
        <authorList>
            <consortium name="WormBaseParasite"/>
        </authorList>
    </citation>
    <scope>IDENTIFICATION</scope>
</reference>
<evidence type="ECO:0000256" key="1">
    <source>
        <dbReference type="SAM" id="MobiDB-lite"/>
    </source>
</evidence>
<keyword evidence="2" id="KW-1185">Reference proteome</keyword>
<evidence type="ECO:0000313" key="3">
    <source>
        <dbReference type="WBParaSite" id="ALUE_0000353401-mRNA-1"/>
    </source>
</evidence>
<dbReference type="AlphaFoldDB" id="A0A0M3HP08"/>
<sequence length="180" mass="19094">MLAPIITKDMKLFPSRPLPAKIKNVRSRAQSLDDLKNRSLARSNLTPVRHRSSQSVGHLPTASRSSPKASLAVRKPITLDAIVEGVEMSSNKGSSKKGTPSNKLAATSSAYAQVCSSPDLEGMTTDSTSSLSTSSAPVLEKHSSSGPKTIVKWITNSLKSKSKEECSNENGKIRGVTACS</sequence>
<evidence type="ECO:0000313" key="2">
    <source>
        <dbReference type="Proteomes" id="UP000036681"/>
    </source>
</evidence>
<dbReference type="WBParaSite" id="ALUE_0000353401-mRNA-1">
    <property type="protein sequence ID" value="ALUE_0000353401-mRNA-1"/>
    <property type="gene ID" value="ALUE_0000353401"/>
</dbReference>
<feature type="compositionally biased region" description="Polar residues" evidence="1">
    <location>
        <begin position="88"/>
        <end position="106"/>
    </location>
</feature>
<proteinExistence type="predicted"/>
<feature type="region of interest" description="Disordered" evidence="1">
    <location>
        <begin position="85"/>
        <end position="106"/>
    </location>
</feature>
<organism evidence="2 3">
    <name type="scientific">Ascaris lumbricoides</name>
    <name type="common">Giant roundworm</name>
    <dbReference type="NCBI Taxonomy" id="6252"/>
    <lineage>
        <taxon>Eukaryota</taxon>
        <taxon>Metazoa</taxon>
        <taxon>Ecdysozoa</taxon>
        <taxon>Nematoda</taxon>
        <taxon>Chromadorea</taxon>
        <taxon>Rhabditida</taxon>
        <taxon>Spirurina</taxon>
        <taxon>Ascaridomorpha</taxon>
        <taxon>Ascaridoidea</taxon>
        <taxon>Ascarididae</taxon>
        <taxon>Ascaris</taxon>
    </lineage>
</organism>
<feature type="region of interest" description="Disordered" evidence="1">
    <location>
        <begin position="27"/>
        <end position="71"/>
    </location>
</feature>
<feature type="compositionally biased region" description="Low complexity" evidence="1">
    <location>
        <begin position="124"/>
        <end position="135"/>
    </location>
</feature>
<feature type="region of interest" description="Disordered" evidence="1">
    <location>
        <begin position="161"/>
        <end position="180"/>
    </location>
</feature>
<dbReference type="Proteomes" id="UP000036681">
    <property type="component" value="Unplaced"/>
</dbReference>
<feature type="region of interest" description="Disordered" evidence="1">
    <location>
        <begin position="118"/>
        <end position="146"/>
    </location>
</feature>
<accession>A0A0M3HP08</accession>
<name>A0A0M3HP08_ASCLU</name>
<protein>
    <submittedName>
        <fullName evidence="3">Ovule protein</fullName>
    </submittedName>
</protein>